<name>A0A397W6P6_9GLOM</name>
<evidence type="ECO:0000313" key="1">
    <source>
        <dbReference type="EMBL" id="RIB29009.1"/>
    </source>
</evidence>
<keyword evidence="2" id="KW-1185">Reference proteome</keyword>
<feature type="non-terminal residue" evidence="1">
    <location>
        <position position="1"/>
    </location>
</feature>
<gene>
    <name evidence="1" type="ORF">C2G38_2057835</name>
</gene>
<proteinExistence type="predicted"/>
<protein>
    <submittedName>
        <fullName evidence="1">Uncharacterized protein</fullName>
    </submittedName>
</protein>
<evidence type="ECO:0000313" key="2">
    <source>
        <dbReference type="Proteomes" id="UP000266673"/>
    </source>
</evidence>
<dbReference type="Proteomes" id="UP000266673">
    <property type="component" value="Unassembled WGS sequence"/>
</dbReference>
<reference evidence="1 2" key="1">
    <citation type="submission" date="2018-06" db="EMBL/GenBank/DDBJ databases">
        <title>Comparative genomics reveals the genomic features of Rhizophagus irregularis, R. cerebriforme, R. diaphanum and Gigaspora rosea, and their symbiotic lifestyle signature.</title>
        <authorList>
            <person name="Morin E."/>
            <person name="San Clemente H."/>
            <person name="Chen E.C.H."/>
            <person name="De La Providencia I."/>
            <person name="Hainaut M."/>
            <person name="Kuo A."/>
            <person name="Kohler A."/>
            <person name="Murat C."/>
            <person name="Tang N."/>
            <person name="Roy S."/>
            <person name="Loubradou J."/>
            <person name="Henrissat B."/>
            <person name="Grigoriev I.V."/>
            <person name="Corradi N."/>
            <person name="Roux C."/>
            <person name="Martin F.M."/>
        </authorList>
    </citation>
    <scope>NUCLEOTIDE SEQUENCE [LARGE SCALE GENOMIC DNA]</scope>
    <source>
        <strain evidence="1 2">DAOM 194757</strain>
    </source>
</reference>
<sequence>LRQIPKRISDSIKYFNIMFRAPLKSLSIEILHELQENLLAPFILFIKPQFPHVLLVYSSLQIITFLL</sequence>
<dbReference type="EMBL" id="QKWP01000049">
    <property type="protein sequence ID" value="RIB29009.1"/>
    <property type="molecule type" value="Genomic_DNA"/>
</dbReference>
<dbReference type="AlphaFoldDB" id="A0A397W6P6"/>
<organism evidence="1 2">
    <name type="scientific">Gigaspora rosea</name>
    <dbReference type="NCBI Taxonomy" id="44941"/>
    <lineage>
        <taxon>Eukaryota</taxon>
        <taxon>Fungi</taxon>
        <taxon>Fungi incertae sedis</taxon>
        <taxon>Mucoromycota</taxon>
        <taxon>Glomeromycotina</taxon>
        <taxon>Glomeromycetes</taxon>
        <taxon>Diversisporales</taxon>
        <taxon>Gigasporaceae</taxon>
        <taxon>Gigaspora</taxon>
    </lineage>
</organism>
<comment type="caution">
    <text evidence="1">The sequence shown here is derived from an EMBL/GenBank/DDBJ whole genome shotgun (WGS) entry which is preliminary data.</text>
</comment>
<accession>A0A397W6P6</accession>